<dbReference type="EC" id="1.1.1.18" evidence="5"/>
<keyword evidence="1" id="KW-0520">NAD</keyword>
<feature type="compositionally biased region" description="Low complexity" evidence="2">
    <location>
        <begin position="254"/>
        <end position="267"/>
    </location>
</feature>
<organism evidence="5 6">
    <name type="scientific">Glaciibacter psychrotolerans</name>
    <dbReference type="NCBI Taxonomy" id="670054"/>
    <lineage>
        <taxon>Bacteria</taxon>
        <taxon>Bacillati</taxon>
        <taxon>Actinomycetota</taxon>
        <taxon>Actinomycetes</taxon>
        <taxon>Micrococcales</taxon>
        <taxon>Microbacteriaceae</taxon>
        <taxon>Glaciibacter</taxon>
    </lineage>
</organism>
<dbReference type="EMBL" id="JACCFM010000001">
    <property type="protein sequence ID" value="NYJ20546.1"/>
    <property type="molecule type" value="Genomic_DNA"/>
</dbReference>
<evidence type="ECO:0000256" key="2">
    <source>
        <dbReference type="SAM" id="MobiDB-lite"/>
    </source>
</evidence>
<dbReference type="PANTHER" id="PTHR43377:SF1">
    <property type="entry name" value="BILIVERDIN REDUCTASE A"/>
    <property type="match status" value="1"/>
</dbReference>
<dbReference type="InterPro" id="IPR036291">
    <property type="entry name" value="NAD(P)-bd_dom_sf"/>
</dbReference>
<dbReference type="SUPFAM" id="SSF51735">
    <property type="entry name" value="NAD(P)-binding Rossmann-fold domains"/>
    <property type="match status" value="1"/>
</dbReference>
<dbReference type="Proteomes" id="UP000537260">
    <property type="component" value="Unassembled WGS sequence"/>
</dbReference>
<feature type="domain" description="Gfo/Idh/MocA-like oxidoreductase N-terminal" evidence="3">
    <location>
        <begin position="6"/>
        <end position="116"/>
    </location>
</feature>
<gene>
    <name evidence="5" type="ORF">HNR05_002337</name>
</gene>
<dbReference type="Pfam" id="PF01408">
    <property type="entry name" value="GFO_IDH_MocA"/>
    <property type="match status" value="1"/>
</dbReference>
<dbReference type="Pfam" id="PF22725">
    <property type="entry name" value="GFO_IDH_MocA_C3"/>
    <property type="match status" value="1"/>
</dbReference>
<dbReference type="Gene3D" id="3.30.360.10">
    <property type="entry name" value="Dihydrodipicolinate Reductase, domain 2"/>
    <property type="match status" value="1"/>
</dbReference>
<dbReference type="RefSeq" id="WP_179579145.1">
    <property type="nucleotide sequence ID" value="NZ_JACCFM010000001.1"/>
</dbReference>
<keyword evidence="6" id="KW-1185">Reference proteome</keyword>
<protein>
    <submittedName>
        <fullName evidence="5">Myo-inositol 2-dehydrogenase/D-chiro-inositol 1-dehydrogenase</fullName>
        <ecNumber evidence="5">1.1.1.18</ecNumber>
        <ecNumber evidence="5">1.1.1.369</ecNumber>
    </submittedName>
</protein>
<evidence type="ECO:0000259" key="4">
    <source>
        <dbReference type="Pfam" id="PF22725"/>
    </source>
</evidence>
<dbReference type="PANTHER" id="PTHR43377">
    <property type="entry name" value="BILIVERDIN REDUCTASE A"/>
    <property type="match status" value="1"/>
</dbReference>
<dbReference type="InterPro" id="IPR051450">
    <property type="entry name" value="Gfo/Idh/MocA_Oxidoreductases"/>
</dbReference>
<dbReference type="Gene3D" id="3.40.50.720">
    <property type="entry name" value="NAD(P)-binding Rossmann-like Domain"/>
    <property type="match status" value="1"/>
</dbReference>
<keyword evidence="5" id="KW-0560">Oxidoreductase</keyword>
<name>A0A7Z0EFB0_9MICO</name>
<dbReference type="SUPFAM" id="SSF55347">
    <property type="entry name" value="Glyceraldehyde-3-phosphate dehydrogenase-like, C-terminal domain"/>
    <property type="match status" value="1"/>
</dbReference>
<dbReference type="EC" id="1.1.1.369" evidence="5"/>
<evidence type="ECO:0000259" key="3">
    <source>
        <dbReference type="Pfam" id="PF01408"/>
    </source>
</evidence>
<evidence type="ECO:0000313" key="5">
    <source>
        <dbReference type="EMBL" id="NYJ20546.1"/>
    </source>
</evidence>
<comment type="caution">
    <text evidence="5">The sequence shown here is derived from an EMBL/GenBank/DDBJ whole genome shotgun (WGS) entry which is preliminary data.</text>
</comment>
<evidence type="ECO:0000313" key="6">
    <source>
        <dbReference type="Proteomes" id="UP000537260"/>
    </source>
</evidence>
<dbReference type="InterPro" id="IPR000683">
    <property type="entry name" value="Gfo/Idh/MocA-like_OxRdtase_N"/>
</dbReference>
<accession>A0A7Z0EFB0</accession>
<feature type="domain" description="GFO/IDH/MocA-like oxidoreductase" evidence="4">
    <location>
        <begin position="126"/>
        <end position="244"/>
    </location>
</feature>
<sequence length="327" mass="33943">MNFPDLRVGIVGSGGMGQTHAAAWRELGVQLFAYSPRGAQNLVDDFGATACDSVEALLASCDVLDVCSPTPTHPELITAGIDAGVAIICEKPLALTALEAEQISARASAAGVPLYPAHVVRFFPEYLQAKQSVDAGAIGQVSLARFSRVGEFPSWAPWFADEQRSGGVVLDLMIHDFDAATWISGPVTRVYAVRSPAIVGSSVTSAQVILTHASGAISSVTGIWGAPGTPFSTTFSLVGTTGAIQHDSRHEAQPGSSSESPSGSVASEDPYLTQLREFVQGIRGELVPRVSAADGVIAVRIARAALESIASGQPVELAEADQAHPVA</sequence>
<dbReference type="InterPro" id="IPR055170">
    <property type="entry name" value="GFO_IDH_MocA-like_dom"/>
</dbReference>
<dbReference type="AlphaFoldDB" id="A0A7Z0EFB0"/>
<dbReference type="GO" id="GO:0000166">
    <property type="term" value="F:nucleotide binding"/>
    <property type="evidence" value="ECO:0007669"/>
    <property type="project" value="InterPro"/>
</dbReference>
<evidence type="ECO:0000256" key="1">
    <source>
        <dbReference type="ARBA" id="ARBA00023027"/>
    </source>
</evidence>
<proteinExistence type="predicted"/>
<feature type="region of interest" description="Disordered" evidence="2">
    <location>
        <begin position="244"/>
        <end position="267"/>
    </location>
</feature>
<reference evidence="5 6" key="1">
    <citation type="submission" date="2020-07" db="EMBL/GenBank/DDBJ databases">
        <title>Sequencing the genomes of 1000 actinobacteria strains.</title>
        <authorList>
            <person name="Klenk H.-P."/>
        </authorList>
    </citation>
    <scope>NUCLEOTIDE SEQUENCE [LARGE SCALE GENOMIC DNA]</scope>
    <source>
        <strain evidence="5 6">LI1</strain>
    </source>
</reference>
<dbReference type="GO" id="GO:0050112">
    <property type="term" value="F:inositol 2-dehydrogenase (NAD+) activity"/>
    <property type="evidence" value="ECO:0007669"/>
    <property type="project" value="UniProtKB-EC"/>
</dbReference>